<dbReference type="GO" id="GO:0005882">
    <property type="term" value="C:intermediate filament"/>
    <property type="evidence" value="ECO:0007669"/>
    <property type="project" value="Ensembl"/>
</dbReference>
<dbReference type="GO" id="GO:0002159">
    <property type="term" value="P:desmosome assembly"/>
    <property type="evidence" value="ECO:0007669"/>
    <property type="project" value="Ensembl"/>
</dbReference>
<reference evidence="3" key="4">
    <citation type="submission" date="2025-09" db="UniProtKB">
        <authorList>
            <consortium name="Ensembl"/>
        </authorList>
    </citation>
    <scope>IDENTIFICATION</scope>
</reference>
<dbReference type="EMBL" id="AGCU01027815">
    <property type="status" value="NOT_ANNOTATED_CDS"/>
    <property type="molecule type" value="Genomic_DNA"/>
</dbReference>
<dbReference type="Pfam" id="PF00514">
    <property type="entry name" value="Arm"/>
    <property type="match status" value="3"/>
</dbReference>
<dbReference type="GO" id="GO:0045944">
    <property type="term" value="P:positive regulation of transcription by RNA polymerase II"/>
    <property type="evidence" value="ECO:0007669"/>
    <property type="project" value="Ensembl"/>
</dbReference>
<feature type="repeat" description="ARM" evidence="2">
    <location>
        <begin position="185"/>
        <end position="228"/>
    </location>
</feature>
<dbReference type="GO" id="GO:0071665">
    <property type="term" value="C:gamma-catenin-TCF7L2 complex"/>
    <property type="evidence" value="ECO:0007669"/>
    <property type="project" value="Ensembl"/>
</dbReference>
<dbReference type="GO" id="GO:0043537">
    <property type="term" value="P:negative regulation of blood vessel endothelial cell migration"/>
    <property type="evidence" value="ECO:0007669"/>
    <property type="project" value="Ensembl"/>
</dbReference>
<dbReference type="GO" id="GO:0003713">
    <property type="term" value="F:transcription coactivator activity"/>
    <property type="evidence" value="ECO:0007669"/>
    <property type="project" value="Ensembl"/>
</dbReference>
<dbReference type="eggNOG" id="KOG4203">
    <property type="taxonomic scope" value="Eukaryota"/>
</dbReference>
<feature type="repeat" description="ARM" evidence="2">
    <location>
        <begin position="392"/>
        <end position="434"/>
    </location>
</feature>
<dbReference type="GO" id="GO:0086073">
    <property type="term" value="P:bundle of His cell-Purkinje myocyte adhesion involved in cell communication"/>
    <property type="evidence" value="ECO:0007669"/>
    <property type="project" value="Ensembl"/>
</dbReference>
<dbReference type="GO" id="GO:0014704">
    <property type="term" value="C:intercalated disc"/>
    <property type="evidence" value="ECO:0007669"/>
    <property type="project" value="Ensembl"/>
</dbReference>
<gene>
    <name evidence="3" type="primary">JUP</name>
</gene>
<dbReference type="OMA" id="DETCGRQ"/>
<dbReference type="GO" id="GO:0045766">
    <property type="term" value="P:positive regulation of angiogenesis"/>
    <property type="evidence" value="ECO:0007669"/>
    <property type="project" value="Ensembl"/>
</dbReference>
<dbReference type="PROSITE" id="PS50176">
    <property type="entry name" value="ARM_REPEAT"/>
    <property type="match status" value="6"/>
</dbReference>
<dbReference type="GO" id="GO:0030057">
    <property type="term" value="C:desmosome"/>
    <property type="evidence" value="ECO:0007669"/>
    <property type="project" value="Ensembl"/>
</dbReference>
<dbReference type="GO" id="GO:0071681">
    <property type="term" value="P:cellular response to indole-3-methanol"/>
    <property type="evidence" value="ECO:0007669"/>
    <property type="project" value="Ensembl"/>
</dbReference>
<dbReference type="InterPro" id="IPR016024">
    <property type="entry name" value="ARM-type_fold"/>
</dbReference>
<dbReference type="GO" id="GO:0042307">
    <property type="term" value="P:positive regulation of protein import into nucleus"/>
    <property type="evidence" value="ECO:0007669"/>
    <property type="project" value="Ensembl"/>
</dbReference>
<dbReference type="SUPFAM" id="SSF48371">
    <property type="entry name" value="ARM repeat"/>
    <property type="match status" value="1"/>
</dbReference>
<dbReference type="GO" id="GO:0045294">
    <property type="term" value="F:alpha-catenin binding"/>
    <property type="evidence" value="ECO:0007669"/>
    <property type="project" value="Ensembl"/>
</dbReference>
<dbReference type="GO" id="GO:0016477">
    <property type="term" value="P:cell migration"/>
    <property type="evidence" value="ECO:0007669"/>
    <property type="project" value="Ensembl"/>
</dbReference>
<evidence type="ECO:0000313" key="4">
    <source>
        <dbReference type="Proteomes" id="UP000007267"/>
    </source>
</evidence>
<dbReference type="GO" id="GO:0019903">
    <property type="term" value="F:protein phosphatase binding"/>
    <property type="evidence" value="ECO:0007669"/>
    <property type="project" value="Ensembl"/>
</dbReference>
<dbReference type="GeneTree" id="ENSGT00940000156395"/>
<dbReference type="GO" id="GO:0030018">
    <property type="term" value="C:Z disc"/>
    <property type="evidence" value="ECO:0007669"/>
    <property type="project" value="Ensembl"/>
</dbReference>
<dbReference type="EMBL" id="AGCU01027820">
    <property type="status" value="NOT_ANNOTATED_CDS"/>
    <property type="molecule type" value="Genomic_DNA"/>
</dbReference>
<evidence type="ECO:0000313" key="3">
    <source>
        <dbReference type="Ensembl" id="ENSPSIP00000002764.1"/>
    </source>
</evidence>
<dbReference type="GO" id="GO:0050982">
    <property type="term" value="P:detection of mechanical stimulus"/>
    <property type="evidence" value="ECO:0007669"/>
    <property type="project" value="Ensembl"/>
</dbReference>
<dbReference type="EMBL" id="AGCU01027817">
    <property type="status" value="NOT_ANNOTATED_CDS"/>
    <property type="molecule type" value="Genomic_DNA"/>
</dbReference>
<dbReference type="GO" id="GO:0005912">
    <property type="term" value="C:adherens junction"/>
    <property type="evidence" value="ECO:0007669"/>
    <property type="project" value="Ensembl"/>
</dbReference>
<dbReference type="GO" id="GO:0042127">
    <property type="term" value="P:regulation of cell population proliferation"/>
    <property type="evidence" value="ECO:0007669"/>
    <property type="project" value="Ensembl"/>
</dbReference>
<dbReference type="AlphaFoldDB" id="K7F404"/>
<dbReference type="STRING" id="13735.ENSPSIP00000002764"/>
<keyword evidence="4" id="KW-1185">Reference proteome</keyword>
<dbReference type="GO" id="GO:0005829">
    <property type="term" value="C:cytosol"/>
    <property type="evidence" value="ECO:0007669"/>
    <property type="project" value="Ensembl"/>
</dbReference>
<dbReference type="InterPro" id="IPR013284">
    <property type="entry name" value="Beta-catenin"/>
</dbReference>
<protein>
    <submittedName>
        <fullName evidence="3">Junction plakoglobin</fullName>
    </submittedName>
</protein>
<dbReference type="InterPro" id="IPR000225">
    <property type="entry name" value="Armadillo"/>
</dbReference>
<evidence type="ECO:0000256" key="2">
    <source>
        <dbReference type="PROSITE-ProRule" id="PRU00259"/>
    </source>
</evidence>
<reference evidence="4" key="1">
    <citation type="submission" date="2011-10" db="EMBL/GenBank/DDBJ databases">
        <authorList>
            <consortium name="Soft-shell Turtle Genome Consortium"/>
        </authorList>
    </citation>
    <scope>NUCLEOTIDE SEQUENCE [LARGE SCALE GENOMIC DNA]</scope>
    <source>
        <strain evidence="4">Daiwa-1</strain>
    </source>
</reference>
<evidence type="ECO:0000256" key="1">
    <source>
        <dbReference type="ARBA" id="ARBA00005462"/>
    </source>
</evidence>
<accession>K7F404</accession>
<reference evidence="4" key="2">
    <citation type="journal article" date="2013" name="Nat. Genet.">
        <title>The draft genomes of soft-shell turtle and green sea turtle yield insights into the development and evolution of the turtle-specific body plan.</title>
        <authorList>
            <person name="Wang Z."/>
            <person name="Pascual-Anaya J."/>
            <person name="Zadissa A."/>
            <person name="Li W."/>
            <person name="Niimura Y."/>
            <person name="Huang Z."/>
            <person name="Li C."/>
            <person name="White S."/>
            <person name="Xiong Z."/>
            <person name="Fang D."/>
            <person name="Wang B."/>
            <person name="Ming Y."/>
            <person name="Chen Y."/>
            <person name="Zheng Y."/>
            <person name="Kuraku S."/>
            <person name="Pignatelli M."/>
            <person name="Herrero J."/>
            <person name="Beal K."/>
            <person name="Nozawa M."/>
            <person name="Li Q."/>
            <person name="Wang J."/>
            <person name="Zhang H."/>
            <person name="Yu L."/>
            <person name="Shigenobu S."/>
            <person name="Wang J."/>
            <person name="Liu J."/>
            <person name="Flicek P."/>
            <person name="Searle S."/>
            <person name="Wang J."/>
            <person name="Kuratani S."/>
            <person name="Yin Y."/>
            <person name="Aken B."/>
            <person name="Zhang G."/>
            <person name="Irie N."/>
        </authorList>
    </citation>
    <scope>NUCLEOTIDE SEQUENCE [LARGE SCALE GENOMIC DNA]</scope>
    <source>
        <strain evidence="4">Daiwa-1</strain>
    </source>
</reference>
<feature type="repeat" description="ARM" evidence="2">
    <location>
        <begin position="143"/>
        <end position="183"/>
    </location>
</feature>
<dbReference type="GO" id="GO:0016342">
    <property type="term" value="C:catenin complex"/>
    <property type="evidence" value="ECO:0007669"/>
    <property type="project" value="Ensembl"/>
</dbReference>
<dbReference type="EMBL" id="AGCU01027814">
    <property type="status" value="NOT_ANNOTATED_CDS"/>
    <property type="molecule type" value="Genomic_DNA"/>
</dbReference>
<dbReference type="HOGENOM" id="CLU_008757_0_0_1"/>
<dbReference type="Proteomes" id="UP000007267">
    <property type="component" value="Unassembled WGS sequence"/>
</dbReference>
<dbReference type="PANTHER" id="PTHR45976">
    <property type="entry name" value="ARMADILLO SEGMENT POLARITY PROTEIN"/>
    <property type="match status" value="1"/>
</dbReference>
<name>K7F404_PELSI</name>
<dbReference type="GO" id="GO:0001954">
    <property type="term" value="P:positive regulation of cell-matrix adhesion"/>
    <property type="evidence" value="ECO:0007669"/>
    <property type="project" value="Ensembl"/>
</dbReference>
<dbReference type="FunFam" id="1.25.10.10:FF:001500">
    <property type="entry name" value="Predicted protein"/>
    <property type="match status" value="1"/>
</dbReference>
<dbReference type="EMBL" id="AGCU01027816">
    <property type="status" value="NOT_ANNOTATED_CDS"/>
    <property type="molecule type" value="Genomic_DNA"/>
</dbReference>
<dbReference type="PRINTS" id="PR01869">
    <property type="entry name" value="BCATNINFAMLY"/>
</dbReference>
<feature type="repeat" description="ARM" evidence="2">
    <location>
        <begin position="227"/>
        <end position="254"/>
    </location>
</feature>
<dbReference type="Ensembl" id="ENSPSIT00000002775.1">
    <property type="protein sequence ID" value="ENSPSIP00000002764.1"/>
    <property type="gene ID" value="ENSPSIG00000002691.1"/>
</dbReference>
<dbReference type="EMBL" id="AGCU01027819">
    <property type="status" value="NOT_ANNOTATED_CDS"/>
    <property type="molecule type" value="Genomic_DNA"/>
</dbReference>
<comment type="similarity">
    <text evidence="1">Belongs to the beta-catenin family.</text>
</comment>
<dbReference type="SMART" id="SM00185">
    <property type="entry name" value="ARM"/>
    <property type="match status" value="6"/>
</dbReference>
<proteinExistence type="inferred from homology"/>
<organism evidence="3 4">
    <name type="scientific">Pelodiscus sinensis</name>
    <name type="common">Chinese softshell turtle</name>
    <name type="synonym">Trionyx sinensis</name>
    <dbReference type="NCBI Taxonomy" id="13735"/>
    <lineage>
        <taxon>Eukaryota</taxon>
        <taxon>Metazoa</taxon>
        <taxon>Chordata</taxon>
        <taxon>Craniata</taxon>
        <taxon>Vertebrata</taxon>
        <taxon>Euteleostomi</taxon>
        <taxon>Archelosauria</taxon>
        <taxon>Testudinata</taxon>
        <taxon>Testudines</taxon>
        <taxon>Cryptodira</taxon>
        <taxon>Trionychia</taxon>
        <taxon>Trionychidae</taxon>
        <taxon>Pelodiscus</taxon>
    </lineage>
</organism>
<sequence length="500" mass="54990">MEVMNMMEQPIKVTEWQQTYTYDSGIHSGMNTQVPSVSSRCIGDDEDLYGKQYTIKTTTYREGGGQGQGLGLGAGAAELALQPRWSLSAAMYPETVEDRSLLMTTHIEGQQTNVQRLAEPSQMLKSAIVHLINYQDDAELATRAIPELTKLLNDEDPVVVSKAAMIVNQLSKKEASRRALMQSPQVVAAVVRAMQNTSDLDTARCTTSILHNLSHHREGLLAIFKSGGIPALVRMLSSPVESVLFYAITTLHNLLLYQHVRPRAARARAWGKSLFPLLLHNSRQTQTSVPACVAETGYRRHHSELIILANGGPQALVQIMRSYTYEKLLWTTSRVLKVLSVCPSNKPAIVEAGGMQALGKHLTSSSPRLVQNCLWTLRNLSDVATKQEGLDGVLKILVNQLSSDDVNVLPCPTATLSNLTCNNSKNKTLVTQSNGVEALIHTILRAGDKEDITEPAVCALRHLTSRHPEAEMAQNSVRLNYGIPAIVKLLNQPNQWPLVK</sequence>
<dbReference type="InterPro" id="IPR011989">
    <property type="entry name" value="ARM-like"/>
</dbReference>
<feature type="repeat" description="ARM" evidence="2">
    <location>
        <begin position="434"/>
        <end position="476"/>
    </location>
</feature>
<dbReference type="GO" id="GO:0072659">
    <property type="term" value="P:protein localization to plasma membrane"/>
    <property type="evidence" value="ECO:0007669"/>
    <property type="project" value="Ensembl"/>
</dbReference>
<dbReference type="GO" id="GO:0106006">
    <property type="term" value="F:cytoskeletal protein-membrane anchor activity"/>
    <property type="evidence" value="ECO:0007669"/>
    <property type="project" value="Ensembl"/>
</dbReference>
<dbReference type="EMBL" id="AGCU01027813">
    <property type="status" value="NOT_ANNOTATED_CDS"/>
    <property type="molecule type" value="Genomic_DNA"/>
</dbReference>
<dbReference type="EMBL" id="AGCU01027818">
    <property type="status" value="NOT_ANNOTATED_CDS"/>
    <property type="molecule type" value="Genomic_DNA"/>
</dbReference>
<dbReference type="GO" id="GO:0086091">
    <property type="term" value="P:regulation of heart rate by cardiac conduction"/>
    <property type="evidence" value="ECO:0007669"/>
    <property type="project" value="Ensembl"/>
</dbReference>
<dbReference type="GO" id="GO:0043588">
    <property type="term" value="P:skin development"/>
    <property type="evidence" value="ECO:0007669"/>
    <property type="project" value="Ensembl"/>
</dbReference>
<dbReference type="Gene3D" id="1.25.10.10">
    <property type="entry name" value="Leucine-rich Repeat Variant"/>
    <property type="match status" value="1"/>
</dbReference>
<dbReference type="GO" id="GO:0045296">
    <property type="term" value="F:cadherin binding"/>
    <property type="evidence" value="ECO:0007669"/>
    <property type="project" value="Ensembl"/>
</dbReference>
<dbReference type="GO" id="GO:0098911">
    <property type="term" value="P:regulation of ventricular cardiac muscle cell action potential"/>
    <property type="evidence" value="ECO:0007669"/>
    <property type="project" value="Ensembl"/>
</dbReference>
<dbReference type="GO" id="GO:0032993">
    <property type="term" value="C:protein-DNA complex"/>
    <property type="evidence" value="ECO:0007669"/>
    <property type="project" value="Ensembl"/>
</dbReference>
<reference evidence="3" key="3">
    <citation type="submission" date="2025-08" db="UniProtKB">
        <authorList>
            <consortium name="Ensembl"/>
        </authorList>
    </citation>
    <scope>IDENTIFICATION</scope>
</reference>
<dbReference type="GO" id="GO:0001533">
    <property type="term" value="C:cornified envelope"/>
    <property type="evidence" value="ECO:0007669"/>
    <property type="project" value="Ensembl"/>
</dbReference>
<feature type="repeat" description="ARM" evidence="2">
    <location>
        <begin position="311"/>
        <end position="354"/>
    </location>
</feature>